<dbReference type="InterPro" id="IPR029044">
    <property type="entry name" value="Nucleotide-diphossugar_trans"/>
</dbReference>
<evidence type="ECO:0000313" key="9">
    <source>
        <dbReference type="EMBL" id="PCG10828.1"/>
    </source>
</evidence>
<evidence type="ECO:0000256" key="1">
    <source>
        <dbReference type="ARBA" id="ARBA00004496"/>
    </source>
</evidence>
<feature type="domain" description="Nucleotidyl transferase" evidence="8">
    <location>
        <begin position="2"/>
        <end position="231"/>
    </location>
</feature>
<evidence type="ECO:0000256" key="2">
    <source>
        <dbReference type="ARBA" id="ARBA00005628"/>
    </source>
</evidence>
<dbReference type="InterPro" id="IPR006543">
    <property type="entry name" value="Histidinol-phos"/>
</dbReference>
<dbReference type="InterPro" id="IPR005835">
    <property type="entry name" value="NTP_transferase_dom"/>
</dbReference>
<dbReference type="GO" id="GO:0005975">
    <property type="term" value="P:carbohydrate metabolic process"/>
    <property type="evidence" value="ECO:0007669"/>
    <property type="project" value="InterPro"/>
</dbReference>
<sequence>MKAVVLCGGKGTRLGLTDRPKAMVPVAGRPLLERLVEDVRDAGFTDIVLLTGHLAEVIEAHFGDGSAFGVRIAHVREGEPLGTAGAVRDARHLLTEPFLVLYGDTLLDVDLARMAAFHAEHGGLGTLFVHPNDHPHDSDLLVADADHRIRRFLPKPHPDGAILPNLVSAALYVLDPAAIDAVPADGASDWGRDIFPAIVAAGGRLNAYRSVEYVKDIGTPARLAKGEADLASGRVARLSHRHAKPALFLDRDGVLNVEINGVHRAQDLELMPDAGNAVRRANAAGIPVICVTNQPDIAKGFLTEETLGEVMAALDTGLAAAGAYLDDIFVCPHHPERGWPGEVAALKIDCDCRKPKPGMLLAAAERHHLDLSRSWLIGDRHADIAAAHAAGARAVLLRTGHAGTDAGNRRADPDHVAATLTDAVAFVMKAMGQ</sequence>
<keyword evidence="5" id="KW-0378">Hydrolase</keyword>
<evidence type="ECO:0000256" key="3">
    <source>
        <dbReference type="ARBA" id="ARBA00022490"/>
    </source>
</evidence>
<dbReference type="GO" id="GO:0016791">
    <property type="term" value="F:phosphatase activity"/>
    <property type="evidence" value="ECO:0007669"/>
    <property type="project" value="InterPro"/>
</dbReference>
<dbReference type="SUPFAM" id="SSF56784">
    <property type="entry name" value="HAD-like"/>
    <property type="match status" value="1"/>
</dbReference>
<keyword evidence="3" id="KW-0963">Cytoplasm</keyword>
<protein>
    <recommendedName>
        <fullName evidence="7">D,D-heptose 1,7-bisphosphate phosphatase</fullName>
    </recommendedName>
</protein>
<evidence type="ECO:0000256" key="6">
    <source>
        <dbReference type="ARBA" id="ARBA00023277"/>
    </source>
</evidence>
<dbReference type="RefSeq" id="WP_096610619.1">
    <property type="nucleotide sequence ID" value="NZ_NWVD01000001.1"/>
</dbReference>
<evidence type="ECO:0000256" key="7">
    <source>
        <dbReference type="ARBA" id="ARBA00031828"/>
    </source>
</evidence>
<organism evidence="9 10">
    <name type="scientific">Sphingomonas ginsenosidimutans</name>
    <dbReference type="NCBI Taxonomy" id="862134"/>
    <lineage>
        <taxon>Bacteria</taxon>
        <taxon>Pseudomonadati</taxon>
        <taxon>Pseudomonadota</taxon>
        <taxon>Alphaproteobacteria</taxon>
        <taxon>Sphingomonadales</taxon>
        <taxon>Sphingomonadaceae</taxon>
        <taxon>Sphingomonas</taxon>
    </lineage>
</organism>
<name>A0A2A4I4I0_9SPHN</name>
<dbReference type="EMBL" id="NWVD01000001">
    <property type="protein sequence ID" value="PCG10828.1"/>
    <property type="molecule type" value="Genomic_DNA"/>
</dbReference>
<dbReference type="GO" id="GO:0046872">
    <property type="term" value="F:metal ion binding"/>
    <property type="evidence" value="ECO:0007669"/>
    <property type="project" value="UniProtKB-KW"/>
</dbReference>
<dbReference type="CDD" id="cd07503">
    <property type="entry name" value="HAD_HisB-N"/>
    <property type="match status" value="1"/>
</dbReference>
<dbReference type="GO" id="GO:0005737">
    <property type="term" value="C:cytoplasm"/>
    <property type="evidence" value="ECO:0007669"/>
    <property type="project" value="UniProtKB-SubCell"/>
</dbReference>
<dbReference type="PANTHER" id="PTHR42891">
    <property type="entry name" value="D-GLYCERO-BETA-D-MANNO-HEPTOSE-1,7-BISPHOSPHATE 7-PHOSPHATASE"/>
    <property type="match status" value="1"/>
</dbReference>
<dbReference type="Gene3D" id="3.90.550.10">
    <property type="entry name" value="Spore Coat Polysaccharide Biosynthesis Protein SpsA, Chain A"/>
    <property type="match status" value="1"/>
</dbReference>
<accession>A0A2A4I4I0</accession>
<keyword evidence="10" id="KW-1185">Reference proteome</keyword>
<reference evidence="9 10" key="1">
    <citation type="submission" date="2017-09" db="EMBL/GenBank/DDBJ databases">
        <title>Sphingomonas ginsenosidimutans KACC 14949, whole genome shotgun sequence.</title>
        <authorList>
            <person name="Feng G."/>
            <person name="Zhu H."/>
        </authorList>
    </citation>
    <scope>NUCLEOTIDE SEQUENCE [LARGE SCALE GENOMIC DNA]</scope>
    <source>
        <strain evidence="9 10">KACC 14949</strain>
    </source>
</reference>
<dbReference type="Pfam" id="PF00483">
    <property type="entry name" value="NTP_transferase"/>
    <property type="match status" value="1"/>
</dbReference>
<dbReference type="InterPro" id="IPR036412">
    <property type="entry name" value="HAD-like_sf"/>
</dbReference>
<dbReference type="InterPro" id="IPR004446">
    <property type="entry name" value="Heptose_bisP_phosphatase"/>
</dbReference>
<evidence type="ECO:0000259" key="8">
    <source>
        <dbReference type="Pfam" id="PF00483"/>
    </source>
</evidence>
<dbReference type="NCBIfam" id="TIGR01656">
    <property type="entry name" value="Histidinol-ppas"/>
    <property type="match status" value="1"/>
</dbReference>
<comment type="subcellular location">
    <subcellularLocation>
        <location evidence="1">Cytoplasm</location>
    </subcellularLocation>
</comment>
<dbReference type="AlphaFoldDB" id="A0A2A4I4I0"/>
<evidence type="ECO:0000256" key="4">
    <source>
        <dbReference type="ARBA" id="ARBA00022723"/>
    </source>
</evidence>
<dbReference type="NCBIfam" id="TIGR01662">
    <property type="entry name" value="HAD-SF-IIIA"/>
    <property type="match status" value="1"/>
</dbReference>
<dbReference type="Gene3D" id="3.40.50.1000">
    <property type="entry name" value="HAD superfamily/HAD-like"/>
    <property type="match status" value="1"/>
</dbReference>
<dbReference type="PANTHER" id="PTHR42891:SF1">
    <property type="entry name" value="D-GLYCERO-BETA-D-MANNO-HEPTOSE-1,7-BISPHOSPHATE 7-PHOSPHATASE"/>
    <property type="match status" value="1"/>
</dbReference>
<dbReference type="InterPro" id="IPR006549">
    <property type="entry name" value="HAD-SF_hydro_IIIA"/>
</dbReference>
<dbReference type="CDD" id="cd04181">
    <property type="entry name" value="NTP_transferase"/>
    <property type="match status" value="1"/>
</dbReference>
<evidence type="ECO:0000256" key="5">
    <source>
        <dbReference type="ARBA" id="ARBA00022801"/>
    </source>
</evidence>
<comment type="similarity">
    <text evidence="2">Belongs to the GmhB family.</text>
</comment>
<evidence type="ECO:0000313" key="10">
    <source>
        <dbReference type="Proteomes" id="UP000218784"/>
    </source>
</evidence>
<gene>
    <name evidence="9" type="ORF">COA17_05555</name>
</gene>
<dbReference type="SUPFAM" id="SSF53448">
    <property type="entry name" value="Nucleotide-diphospho-sugar transferases"/>
    <property type="match status" value="1"/>
</dbReference>
<keyword evidence="6" id="KW-0119">Carbohydrate metabolism</keyword>
<dbReference type="Pfam" id="PF13242">
    <property type="entry name" value="Hydrolase_like"/>
    <property type="match status" value="1"/>
</dbReference>
<dbReference type="InterPro" id="IPR023214">
    <property type="entry name" value="HAD_sf"/>
</dbReference>
<comment type="caution">
    <text evidence="9">The sequence shown here is derived from an EMBL/GenBank/DDBJ whole genome shotgun (WGS) entry which is preliminary data.</text>
</comment>
<proteinExistence type="inferred from homology"/>
<keyword evidence="4" id="KW-0479">Metal-binding</keyword>
<dbReference type="Proteomes" id="UP000218784">
    <property type="component" value="Unassembled WGS sequence"/>
</dbReference>